<accession>A0A0D2WMB4</accession>
<evidence type="ECO:0000256" key="4">
    <source>
        <dbReference type="ARBA" id="ARBA00023136"/>
    </source>
</evidence>
<dbReference type="Proteomes" id="UP000008743">
    <property type="component" value="Unassembled WGS sequence"/>
</dbReference>
<protein>
    <recommendedName>
        <fullName evidence="9">Secretory carrier membrane protein</fullName>
    </recommendedName>
</protein>
<dbReference type="Pfam" id="PF04144">
    <property type="entry name" value="SCAMP"/>
    <property type="match status" value="1"/>
</dbReference>
<name>A0A0D2WMB4_CAPO3</name>
<reference evidence="8" key="1">
    <citation type="submission" date="2011-02" db="EMBL/GenBank/DDBJ databases">
        <title>The Genome Sequence of Capsaspora owczarzaki ATCC 30864.</title>
        <authorList>
            <person name="Russ C."/>
            <person name="Cuomo C."/>
            <person name="Burger G."/>
            <person name="Gray M.W."/>
            <person name="Holland P.W.H."/>
            <person name="King N."/>
            <person name="Lang F.B.F."/>
            <person name="Roger A.J."/>
            <person name="Ruiz-Trillo I."/>
            <person name="Young S.K."/>
            <person name="Zeng Q."/>
            <person name="Gargeya S."/>
            <person name="Alvarado L."/>
            <person name="Berlin A."/>
            <person name="Chapman S.B."/>
            <person name="Chen Z."/>
            <person name="Freedman E."/>
            <person name="Gellesch M."/>
            <person name="Goldberg J."/>
            <person name="Griggs A."/>
            <person name="Gujja S."/>
            <person name="Heilman E."/>
            <person name="Heiman D."/>
            <person name="Howarth C."/>
            <person name="Mehta T."/>
            <person name="Neiman D."/>
            <person name="Pearson M."/>
            <person name="Roberts A."/>
            <person name="Saif S."/>
            <person name="Shea T."/>
            <person name="Shenoy N."/>
            <person name="Sisk P."/>
            <person name="Stolte C."/>
            <person name="Sykes S."/>
            <person name="White J."/>
            <person name="Yandava C."/>
            <person name="Haas B."/>
            <person name="Nusbaum C."/>
            <person name="Birren B."/>
        </authorList>
    </citation>
    <scope>NUCLEOTIDE SEQUENCE</scope>
    <source>
        <strain evidence="8">ATCC 30864</strain>
    </source>
</reference>
<feature type="compositionally biased region" description="Low complexity" evidence="5">
    <location>
        <begin position="95"/>
        <end position="114"/>
    </location>
</feature>
<dbReference type="PANTHER" id="PTHR10687">
    <property type="entry name" value="SECRETORY CARRIER-ASSOCIATED MEMBRANE PROTEIN SCAMP"/>
    <property type="match status" value="1"/>
</dbReference>
<dbReference type="GO" id="GO:0032588">
    <property type="term" value="C:trans-Golgi network membrane"/>
    <property type="evidence" value="ECO:0007669"/>
    <property type="project" value="TreeGrafter"/>
</dbReference>
<evidence type="ECO:0008006" key="9">
    <source>
        <dbReference type="Google" id="ProtNLM"/>
    </source>
</evidence>
<gene>
    <name evidence="7" type="ORF">CAOG_002423</name>
</gene>
<feature type="compositionally biased region" description="Pro residues" evidence="5">
    <location>
        <begin position="71"/>
        <end position="82"/>
    </location>
</feature>
<keyword evidence="3 6" id="KW-1133">Transmembrane helix</keyword>
<evidence type="ECO:0000313" key="7">
    <source>
        <dbReference type="EMBL" id="KJE91263.1"/>
    </source>
</evidence>
<evidence type="ECO:0000256" key="2">
    <source>
        <dbReference type="ARBA" id="ARBA00022692"/>
    </source>
</evidence>
<dbReference type="InterPro" id="IPR007273">
    <property type="entry name" value="SCAMP"/>
</dbReference>
<evidence type="ECO:0000256" key="1">
    <source>
        <dbReference type="ARBA" id="ARBA00004141"/>
    </source>
</evidence>
<keyword evidence="4 6" id="KW-0472">Membrane</keyword>
<evidence type="ECO:0000313" key="8">
    <source>
        <dbReference type="Proteomes" id="UP000008743"/>
    </source>
</evidence>
<dbReference type="InParanoid" id="A0A0D2WMB4"/>
<dbReference type="GO" id="GO:0055038">
    <property type="term" value="C:recycling endosome membrane"/>
    <property type="evidence" value="ECO:0007669"/>
    <property type="project" value="TreeGrafter"/>
</dbReference>
<dbReference type="PhylomeDB" id="A0A0D2WMB4"/>
<dbReference type="PANTHER" id="PTHR10687:SF2">
    <property type="entry name" value="SECRETORY CARRIER-ASSOCIATED MEMBRANE PROTEIN"/>
    <property type="match status" value="1"/>
</dbReference>
<sequence>MSGWDNNPFGEKQSTPFDDPSVAQASTGGGAEDEYTRWAEQQAHLFQPSAAALSKSQEAAQDSYYKAPTAAAPPRPAPPRPSAPTKNAYADAPVSSPRQTASPSSSSYATPSHSSDFASKEAALRAREEALVAREAQLADRERALDESGLHPPNWPAFPKWCIFPFKPLIYHSIDDEIPAAQRVLIKRLFRDWIFTCFCWVINCIAAFSALVGCGDCSDTGTSFAVALIFMFVFIPGAFVCWYRVIYKGLVNDKTFSYLKFFFVFGFQVGCNILFAIGIPGTGASGFIVAFSAFSENTAVAIILLVSAVFWAINSVVSLFLLKQVFNLYRGSGKTVADAQAEVITSAAANPTIREGVKDSILRNAV</sequence>
<evidence type="ECO:0000256" key="6">
    <source>
        <dbReference type="SAM" id="Phobius"/>
    </source>
</evidence>
<feature type="transmembrane region" description="Helical" evidence="6">
    <location>
        <begin position="224"/>
        <end position="246"/>
    </location>
</feature>
<keyword evidence="2 6" id="KW-0812">Transmembrane</keyword>
<dbReference type="AlphaFoldDB" id="A0A0D2WMB4"/>
<evidence type="ECO:0000256" key="5">
    <source>
        <dbReference type="SAM" id="MobiDB-lite"/>
    </source>
</evidence>
<feature type="transmembrane region" description="Helical" evidence="6">
    <location>
        <begin position="193"/>
        <end position="212"/>
    </location>
</feature>
<comment type="subcellular location">
    <subcellularLocation>
        <location evidence="1">Membrane</location>
        <topology evidence="1">Multi-pass membrane protein</topology>
    </subcellularLocation>
</comment>
<dbReference type="GO" id="GO:0015031">
    <property type="term" value="P:protein transport"/>
    <property type="evidence" value="ECO:0007669"/>
    <property type="project" value="InterPro"/>
</dbReference>
<dbReference type="RefSeq" id="XP_004349173.2">
    <property type="nucleotide sequence ID" value="XM_004349123.2"/>
</dbReference>
<feature type="transmembrane region" description="Helical" evidence="6">
    <location>
        <begin position="299"/>
        <end position="322"/>
    </location>
</feature>
<dbReference type="EMBL" id="KE346362">
    <property type="protein sequence ID" value="KJE91263.1"/>
    <property type="molecule type" value="Genomic_DNA"/>
</dbReference>
<feature type="region of interest" description="Disordered" evidence="5">
    <location>
        <begin position="1"/>
        <end position="114"/>
    </location>
</feature>
<proteinExistence type="predicted"/>
<organism evidence="7 8">
    <name type="scientific">Capsaspora owczarzaki (strain ATCC 30864)</name>
    <dbReference type="NCBI Taxonomy" id="595528"/>
    <lineage>
        <taxon>Eukaryota</taxon>
        <taxon>Filasterea</taxon>
        <taxon>Capsaspora</taxon>
    </lineage>
</organism>
<feature type="transmembrane region" description="Helical" evidence="6">
    <location>
        <begin position="258"/>
        <end position="279"/>
    </location>
</feature>
<evidence type="ECO:0000256" key="3">
    <source>
        <dbReference type="ARBA" id="ARBA00022989"/>
    </source>
</evidence>
<dbReference type="OrthoDB" id="242866at2759"/>
<keyword evidence="8" id="KW-1185">Reference proteome</keyword>